<protein>
    <submittedName>
        <fullName evidence="1">Uncharacterized protein</fullName>
    </submittedName>
</protein>
<keyword evidence="2" id="KW-1185">Reference proteome</keyword>
<accession>A0ABQ7C5C8</accession>
<dbReference type="EMBL" id="QGKV02000832">
    <property type="protein sequence ID" value="KAF3546871.1"/>
    <property type="molecule type" value="Genomic_DNA"/>
</dbReference>
<reference evidence="1 2" key="1">
    <citation type="journal article" date="2020" name="BMC Genomics">
        <title>Intraspecific diversification of the crop wild relative Brassica cretica Lam. using demographic model selection.</title>
        <authorList>
            <person name="Kioukis A."/>
            <person name="Michalopoulou V.A."/>
            <person name="Briers L."/>
            <person name="Pirintsos S."/>
            <person name="Studholme D.J."/>
            <person name="Pavlidis P."/>
            <person name="Sarris P.F."/>
        </authorList>
    </citation>
    <scope>NUCLEOTIDE SEQUENCE [LARGE SCALE GENOMIC DNA]</scope>
    <source>
        <strain evidence="2">cv. PFS-1207/04</strain>
    </source>
</reference>
<evidence type="ECO:0000313" key="1">
    <source>
        <dbReference type="EMBL" id="KAF3546871.1"/>
    </source>
</evidence>
<dbReference type="Proteomes" id="UP000266723">
    <property type="component" value="Unassembled WGS sequence"/>
</dbReference>
<organism evidence="1 2">
    <name type="scientific">Brassica cretica</name>
    <name type="common">Mustard</name>
    <dbReference type="NCBI Taxonomy" id="69181"/>
    <lineage>
        <taxon>Eukaryota</taxon>
        <taxon>Viridiplantae</taxon>
        <taxon>Streptophyta</taxon>
        <taxon>Embryophyta</taxon>
        <taxon>Tracheophyta</taxon>
        <taxon>Spermatophyta</taxon>
        <taxon>Magnoliopsida</taxon>
        <taxon>eudicotyledons</taxon>
        <taxon>Gunneridae</taxon>
        <taxon>Pentapetalae</taxon>
        <taxon>rosids</taxon>
        <taxon>malvids</taxon>
        <taxon>Brassicales</taxon>
        <taxon>Brassicaceae</taxon>
        <taxon>Brassiceae</taxon>
        <taxon>Brassica</taxon>
    </lineage>
</organism>
<sequence>MKLYKLPCVSSELQIRILTKSERPWGLLLLWIKVDPWLVRDITRVSRNRALPGIFYIRMLVTFKSMLEIMERGSLCSAGSTVDLSLEWKSLISKVIDHGIYPLLAMVYRIYARFTEEWSVSSQEEAVEEMKDYRSITQHWYIHMSTRNNKGIGFLLVEPLDLERVIHKSKRAVDTLQAAIGSIEIQTSIDTFHLTSIDTVHLTSIDTAHQPSIDTVHPPSTDTV</sequence>
<gene>
    <name evidence="1" type="ORF">DY000_02007996</name>
</gene>
<evidence type="ECO:0000313" key="2">
    <source>
        <dbReference type="Proteomes" id="UP000266723"/>
    </source>
</evidence>
<comment type="caution">
    <text evidence="1">The sequence shown here is derived from an EMBL/GenBank/DDBJ whole genome shotgun (WGS) entry which is preliminary data.</text>
</comment>
<proteinExistence type="predicted"/>
<name>A0ABQ7C5C8_BRACR</name>